<dbReference type="EMBL" id="JACIFZ010000004">
    <property type="protein sequence ID" value="MBB4223070.1"/>
    <property type="molecule type" value="Genomic_DNA"/>
</dbReference>
<dbReference type="Pfam" id="PF11142">
    <property type="entry name" value="DUF2917"/>
    <property type="match status" value="1"/>
</dbReference>
<organism evidence="2 3">
    <name type="scientific">Variovorax guangxiensis</name>
    <dbReference type="NCBI Taxonomy" id="1775474"/>
    <lineage>
        <taxon>Bacteria</taxon>
        <taxon>Pseudomonadati</taxon>
        <taxon>Pseudomonadota</taxon>
        <taxon>Betaproteobacteria</taxon>
        <taxon>Burkholderiales</taxon>
        <taxon>Comamonadaceae</taxon>
        <taxon>Variovorax</taxon>
    </lineage>
</organism>
<evidence type="ECO:0000313" key="2">
    <source>
        <dbReference type="EMBL" id="MBB4223070.1"/>
    </source>
</evidence>
<proteinExistence type="predicted"/>
<dbReference type="Proteomes" id="UP000524450">
    <property type="component" value="Unassembled WGS sequence"/>
</dbReference>
<gene>
    <name evidence="2" type="ORF">GGD71_003852</name>
</gene>
<comment type="caution">
    <text evidence="2">The sequence shown here is derived from an EMBL/GenBank/DDBJ whole genome shotgun (WGS) entry which is preliminary data.</text>
</comment>
<evidence type="ECO:0008006" key="4">
    <source>
        <dbReference type="Google" id="ProtNLM"/>
    </source>
</evidence>
<accession>A0A840FUI5</accession>
<sequence>MSTSSLSSSAASSSPAVTFSSSASRFHVSLPKRSVFAVPDGAGVGIECRSGSVWVTIDSDTRDIVLEPGERFESTDHRRVLVSALESSCITVSDAQPAAMPLRSRDASAWSQWRLRSHGLSPA</sequence>
<evidence type="ECO:0000313" key="3">
    <source>
        <dbReference type="Proteomes" id="UP000524450"/>
    </source>
</evidence>
<evidence type="ECO:0000256" key="1">
    <source>
        <dbReference type="SAM" id="MobiDB-lite"/>
    </source>
</evidence>
<dbReference type="InterPro" id="IPR021317">
    <property type="entry name" value="DUF2917"/>
</dbReference>
<dbReference type="RefSeq" id="WP_260319350.1">
    <property type="nucleotide sequence ID" value="NZ_JACIFZ010000004.1"/>
</dbReference>
<dbReference type="AlphaFoldDB" id="A0A840FUI5"/>
<name>A0A840FUI5_9BURK</name>
<protein>
    <recommendedName>
        <fullName evidence="4">DUF2917 domain-containing protein</fullName>
    </recommendedName>
</protein>
<feature type="region of interest" description="Disordered" evidence="1">
    <location>
        <begin position="1"/>
        <end position="22"/>
    </location>
</feature>
<reference evidence="2 3" key="1">
    <citation type="submission" date="2020-08" db="EMBL/GenBank/DDBJ databases">
        <title>Genomic Encyclopedia of Type Strains, Phase IV (KMG-V): Genome sequencing to study the core and pangenomes of soil and plant-associated prokaryotes.</title>
        <authorList>
            <person name="Whitman W."/>
        </authorList>
    </citation>
    <scope>NUCLEOTIDE SEQUENCE [LARGE SCALE GENOMIC DNA]</scope>
    <source>
        <strain evidence="2 3">34/80</strain>
    </source>
</reference>